<dbReference type="InterPro" id="IPR039241">
    <property type="entry name" value="Rrp9-like"/>
</dbReference>
<dbReference type="InterPro" id="IPR001680">
    <property type="entry name" value="WD40_rpt"/>
</dbReference>
<dbReference type="AlphaFoldDB" id="A0A6F9DWB3"/>
<protein>
    <submittedName>
        <fullName evidence="7">WD repeat-containing protein 54-like</fullName>
    </submittedName>
</protein>
<dbReference type="EMBL" id="LR791850">
    <property type="protein sequence ID" value="CAB3267712.1"/>
    <property type="molecule type" value="mRNA"/>
</dbReference>
<feature type="domain" description="WD repeat-containing protein 54 beta-propeller" evidence="6">
    <location>
        <begin position="38"/>
        <end position="329"/>
    </location>
</feature>
<name>A0A6F9DWB3_9ASCI</name>
<dbReference type="InterPro" id="IPR049546">
    <property type="entry name" value="WDR54_beta_prop"/>
</dbReference>
<reference evidence="7" key="1">
    <citation type="submission" date="2020-04" db="EMBL/GenBank/DDBJ databases">
        <authorList>
            <person name="Neveu A P."/>
        </authorList>
    </citation>
    <scope>NUCLEOTIDE SEQUENCE</scope>
    <source>
        <tissue evidence="7">Whole embryo</tissue>
    </source>
</reference>
<evidence type="ECO:0000256" key="5">
    <source>
        <dbReference type="PROSITE-ProRule" id="PRU00221"/>
    </source>
</evidence>
<evidence type="ECO:0000256" key="3">
    <source>
        <dbReference type="ARBA" id="ARBA00022737"/>
    </source>
</evidence>
<dbReference type="Gene3D" id="2.130.10.10">
    <property type="entry name" value="YVTN repeat-like/Quinoprotein amine dehydrogenase"/>
    <property type="match status" value="1"/>
</dbReference>
<dbReference type="GO" id="GO:0032040">
    <property type="term" value="C:small-subunit processome"/>
    <property type="evidence" value="ECO:0007669"/>
    <property type="project" value="TreeGrafter"/>
</dbReference>
<dbReference type="PANTHER" id="PTHR19865">
    <property type="entry name" value="U3 SMALL NUCLEOLAR RNA INTERACTING PROTEIN 2"/>
    <property type="match status" value="1"/>
</dbReference>
<proteinExistence type="evidence at transcript level"/>
<gene>
    <name evidence="7" type="primary">Wdr54</name>
</gene>
<keyword evidence="3" id="KW-0677">Repeat</keyword>
<evidence type="ECO:0000256" key="2">
    <source>
        <dbReference type="ARBA" id="ARBA00022574"/>
    </source>
</evidence>
<evidence type="ECO:0000256" key="1">
    <source>
        <dbReference type="ARBA" id="ARBA00004123"/>
    </source>
</evidence>
<evidence type="ECO:0000313" key="7">
    <source>
        <dbReference type="EMBL" id="CAB3267712.1"/>
    </source>
</evidence>
<evidence type="ECO:0000259" key="6">
    <source>
        <dbReference type="Pfam" id="PF21031"/>
    </source>
</evidence>
<dbReference type="GO" id="GO:0034511">
    <property type="term" value="F:U3 snoRNA binding"/>
    <property type="evidence" value="ECO:0007669"/>
    <property type="project" value="InterPro"/>
</dbReference>
<dbReference type="PANTHER" id="PTHR19865:SF0">
    <property type="entry name" value="U3 SMALL NUCLEOLAR RNA-INTERACTING PROTEIN 2"/>
    <property type="match status" value="1"/>
</dbReference>
<dbReference type="InterPro" id="IPR036322">
    <property type="entry name" value="WD40_repeat_dom_sf"/>
</dbReference>
<dbReference type="SUPFAM" id="SSF50978">
    <property type="entry name" value="WD40 repeat-like"/>
    <property type="match status" value="1"/>
</dbReference>
<organism evidence="7">
    <name type="scientific">Phallusia mammillata</name>
    <dbReference type="NCBI Taxonomy" id="59560"/>
    <lineage>
        <taxon>Eukaryota</taxon>
        <taxon>Metazoa</taxon>
        <taxon>Chordata</taxon>
        <taxon>Tunicata</taxon>
        <taxon>Ascidiacea</taxon>
        <taxon>Phlebobranchia</taxon>
        <taxon>Ascidiidae</taxon>
        <taxon>Phallusia</taxon>
    </lineage>
</organism>
<dbReference type="PROSITE" id="PS50082">
    <property type="entry name" value="WD_REPEATS_2"/>
    <property type="match status" value="1"/>
</dbReference>
<feature type="repeat" description="WD" evidence="5">
    <location>
        <begin position="248"/>
        <end position="292"/>
    </location>
</feature>
<dbReference type="InterPro" id="IPR015943">
    <property type="entry name" value="WD40/YVTN_repeat-like_dom_sf"/>
</dbReference>
<sequence>MYAKQQTYAFKETCSNLYDNLDFLSVKDDADSTVSHQHFASIHKHHVNMVQFGENSKTTTSQVLNEKSSPSNECPVIQAKWCSLGSLDVLVVVNHRGLLIYDSTGQFLMYWHNPKENNKPSFSPYCRGIACAASKYICVGAPNGVIVLSYSKNTFSINETLTGHTQAITALSGVDCTANKVDFVSADDDGTICCFKSGNKFATVSCIPGSSDVCSSIKLVKEDLVISGYLSGHLRIFNAASSTILCEIAAHVRAVSCLDCANNSEEGSTVISGSEDSFVRVWKVSTNNTIEVSHEWCASIADSQVCGAKFIGKNDSTFAVTAYDSKDIIVYNKSH</sequence>
<dbReference type="Pfam" id="PF21031">
    <property type="entry name" value="WDR54"/>
    <property type="match status" value="1"/>
</dbReference>
<comment type="subcellular location">
    <subcellularLocation>
        <location evidence="1">Nucleus</location>
    </subcellularLocation>
</comment>
<evidence type="ECO:0000256" key="4">
    <source>
        <dbReference type="ARBA" id="ARBA00023242"/>
    </source>
</evidence>
<keyword evidence="2 5" id="KW-0853">WD repeat</keyword>
<keyword evidence="4" id="KW-0539">Nucleus</keyword>
<accession>A0A6F9DWB3</accession>
<dbReference type="SMART" id="SM00320">
    <property type="entry name" value="WD40"/>
    <property type="match status" value="3"/>
</dbReference>